<organism evidence="1">
    <name type="scientific">viral metagenome</name>
    <dbReference type="NCBI Taxonomy" id="1070528"/>
    <lineage>
        <taxon>unclassified sequences</taxon>
        <taxon>metagenomes</taxon>
        <taxon>organismal metagenomes</taxon>
    </lineage>
</organism>
<sequence length="211" mass="24258">MEQSNITTILEYATSLIGAPFRWYDPEFDSFNGTDKFWCENAPAPMPTDIIENDKSIVCAGFPNLLRRKAGLSIPGLNGNITGKYKEFFKTLPGGTGAWFLYLFQRKRLEKLDLKKRYPKGTLLLARFKDNETDQGHLAVVYDDIDNSKTINDQLIIHAVPDILYNDRDKHKNHGAVKAELYSISNNEFKYKGKKSYYTYVCLPENWLLLD</sequence>
<dbReference type="EMBL" id="MN739055">
    <property type="protein sequence ID" value="QHS86418.1"/>
    <property type="molecule type" value="Genomic_DNA"/>
</dbReference>
<dbReference type="AlphaFoldDB" id="A0A6C0B4G3"/>
<accession>A0A6C0B4G3</accession>
<protein>
    <recommendedName>
        <fullName evidence="2">Peptidase C51 domain-containing protein</fullName>
    </recommendedName>
</protein>
<proteinExistence type="predicted"/>
<evidence type="ECO:0008006" key="2">
    <source>
        <dbReference type="Google" id="ProtNLM"/>
    </source>
</evidence>
<name>A0A6C0B4G3_9ZZZZ</name>
<evidence type="ECO:0000313" key="1">
    <source>
        <dbReference type="EMBL" id="QHS86418.1"/>
    </source>
</evidence>
<reference evidence="1" key="1">
    <citation type="journal article" date="2020" name="Nature">
        <title>Giant virus diversity and host interactions through global metagenomics.</title>
        <authorList>
            <person name="Schulz F."/>
            <person name="Roux S."/>
            <person name="Paez-Espino D."/>
            <person name="Jungbluth S."/>
            <person name="Walsh D.A."/>
            <person name="Denef V.J."/>
            <person name="McMahon K.D."/>
            <person name="Konstantinidis K.T."/>
            <person name="Eloe-Fadrosh E.A."/>
            <person name="Kyrpides N.C."/>
            <person name="Woyke T."/>
        </authorList>
    </citation>
    <scope>NUCLEOTIDE SEQUENCE</scope>
    <source>
        <strain evidence="1">GVMAG-M-3300009187-29</strain>
    </source>
</reference>